<feature type="coiled-coil region" evidence="1">
    <location>
        <begin position="690"/>
        <end position="724"/>
    </location>
</feature>
<feature type="coiled-coil region" evidence="1">
    <location>
        <begin position="768"/>
        <end position="848"/>
    </location>
</feature>
<proteinExistence type="predicted"/>
<feature type="coiled-coil region" evidence="1">
    <location>
        <begin position="928"/>
        <end position="969"/>
    </location>
</feature>
<dbReference type="Proteomes" id="UP000694846">
    <property type="component" value="Unplaced"/>
</dbReference>
<accession>A0A2S2QV58</accession>
<keyword evidence="1" id="KW-0175">Coiled coil</keyword>
<evidence type="ECO:0000313" key="2">
    <source>
        <dbReference type="EMBL" id="MBY81543.1"/>
    </source>
</evidence>
<organism evidence="2">
    <name type="scientific">Sipha flava</name>
    <name type="common">yellow sugarcane aphid</name>
    <dbReference type="NCBI Taxonomy" id="143950"/>
    <lineage>
        <taxon>Eukaryota</taxon>
        <taxon>Metazoa</taxon>
        <taxon>Ecdysozoa</taxon>
        <taxon>Arthropoda</taxon>
        <taxon>Hexapoda</taxon>
        <taxon>Insecta</taxon>
        <taxon>Pterygota</taxon>
        <taxon>Neoptera</taxon>
        <taxon>Paraneoptera</taxon>
        <taxon>Hemiptera</taxon>
        <taxon>Sternorrhyncha</taxon>
        <taxon>Aphidomorpha</taxon>
        <taxon>Aphidoidea</taxon>
        <taxon>Aphididae</taxon>
        <taxon>Sipha</taxon>
    </lineage>
</organism>
<dbReference type="RefSeq" id="XP_025420467.1">
    <property type="nucleotide sequence ID" value="XM_025564682.1"/>
</dbReference>
<evidence type="ECO:0000313" key="3">
    <source>
        <dbReference type="Proteomes" id="UP000694846"/>
    </source>
</evidence>
<gene>
    <name evidence="4" type="primary">LOC112690637</name>
    <name evidence="2" type="ORF">g.131449</name>
</gene>
<evidence type="ECO:0000256" key="1">
    <source>
        <dbReference type="SAM" id="Coils"/>
    </source>
</evidence>
<reference evidence="2" key="1">
    <citation type="submission" date="2018-04" db="EMBL/GenBank/DDBJ databases">
        <title>Transcriptome assembly of Sipha flava.</title>
        <authorList>
            <person name="Scully E.D."/>
            <person name="Geib S.M."/>
            <person name="Palmer N.A."/>
            <person name="Koch K."/>
            <person name="Bradshaw J."/>
            <person name="Heng-Moss T."/>
            <person name="Sarath G."/>
        </authorList>
    </citation>
    <scope>NUCLEOTIDE SEQUENCE</scope>
</reference>
<name>A0A2S2QV58_9HEMI</name>
<reference evidence="4" key="2">
    <citation type="submission" date="2025-04" db="UniProtKB">
        <authorList>
            <consortium name="RefSeq"/>
        </authorList>
    </citation>
    <scope>IDENTIFICATION</scope>
</reference>
<protein>
    <submittedName>
        <fullName evidence="4">COP1-interactive protein 1-like</fullName>
    </submittedName>
</protein>
<dbReference type="OrthoDB" id="2020852at2759"/>
<keyword evidence="3" id="KW-1185">Reference proteome</keyword>
<dbReference type="AlphaFoldDB" id="A0A2S2QV58"/>
<dbReference type="EMBL" id="GGMS01012340">
    <property type="protein sequence ID" value="MBY81543.1"/>
    <property type="molecule type" value="Transcribed_RNA"/>
</dbReference>
<feature type="coiled-coil region" evidence="1">
    <location>
        <begin position="463"/>
        <end position="584"/>
    </location>
</feature>
<evidence type="ECO:0000313" key="4">
    <source>
        <dbReference type="RefSeq" id="XP_025420467.1"/>
    </source>
</evidence>
<sequence length="1147" mass="133833">MELESVHDAYKKELQRVCEKHQAELDILQNNHRDEIKQIYEKNSLEISKLKSLNETELNKIKNIHEHEIIELKEQCERRLNDLNDSDLDVLTKRIGDDITKTQAKHKKIVAYLVNEIYKLKKTIISSSFDDDRLSSIDSCDPKLIRNNLNGPDTDIETSDYVLSQDSIDMQIKDLEDIVQERDDLRSVAMSLRQLSKYLCSFLITKQEELNNSIVDHVNGMGCDGISDAGDRHVIASIDEFKNSVNGVKNSRRVHFIPNIEEIVSLIDENSILADFTNTDGTNEEINHLKLNACLEKLNEEAAALSEVINNEQKLLCPNEEDICHKTFFDKKLDYYKKELEKQKSDYKKIFMEKSILQQENSSLKDQLEKQISSANPKIQYNDIENEHLLILLQKAQEVIKSFNEWPSLQNIFYEFSTECNKIIDIIKNEKDDLAQQLLVADRRLMSSQQFIKDQTAEREAEREEFDSKLELLKCQLKEKERESLNTEDLRTHTEKVVTEAEEKYLMLENRRLKTEELLTASKLEIKSLKEIVGNLEDRIESLKKNEESQKNLINRLTNMLEEEQNHEQEIMAELNRVKNLSEEQSCSDCPEFADIEIVINKIRLQLKDVEKTISKRIKDLDTFWVSEECCSPMSEDISVAERCELPNKIIIEKNSSPARIVATLDDVFIRLQERLNRLFKSEDAIFKHESDQQMTVNKLNKLIKKLESEIEMLRSRLTEKSDHLTTAKMKIDELRVLKNDNVNLATSQLQEKLQKITTEHKQCFQIIDEQNQEIKNLKDSTEYLKNLLNLYESKLAEKENIDPNKVNNLESKVVQIAEENINLQVELSNKISQIEELSTQLNSQNKEMSLHFGGKKNCSVSKSIMADTHISENEQMRRAIQNESNTLASLQMSYHNQDNSVHEPSMLNLSLPSPLTKDNRNLQNSMSEELKSALANIKLELEEKNSLIKIMEKDAERMDQQLAEFKEITKILNVEKLALESHNRALIENEMILTEKLNDVVTQLENKQETLNELETLGVKLRAEIQPLEYMKNNLEKKISEFKDCNNIQSEKIKCLEKINEELINERDHLKKNQKDLEELKSLEHDNWTLKNELLNTEKFKVEVAEKLEELKNEYDQLKSNNLTLMDNIKNLKLDKDRLKWKWLKN</sequence>
<feature type="coiled-coil region" evidence="1">
    <location>
        <begin position="11"/>
        <end position="38"/>
    </location>
</feature>
<feature type="coiled-coil region" evidence="1">
    <location>
        <begin position="995"/>
        <end position="1136"/>
    </location>
</feature>
<dbReference type="GeneID" id="112690637"/>